<evidence type="ECO:0000259" key="3">
    <source>
        <dbReference type="Pfam" id="PF19031"/>
    </source>
</evidence>
<name>A0A8H5GCL9_9AGAR</name>
<evidence type="ECO:0000256" key="2">
    <source>
        <dbReference type="SAM" id="MobiDB-lite"/>
    </source>
</evidence>
<evidence type="ECO:0000313" key="4">
    <source>
        <dbReference type="EMBL" id="KAF5362502.1"/>
    </source>
</evidence>
<evidence type="ECO:0000256" key="1">
    <source>
        <dbReference type="ARBA" id="ARBA00005352"/>
    </source>
</evidence>
<feature type="region of interest" description="Disordered" evidence="2">
    <location>
        <begin position="390"/>
        <end position="460"/>
    </location>
</feature>
<dbReference type="AlphaFoldDB" id="A0A8H5GCL9"/>
<dbReference type="PANTHER" id="PTHR13056">
    <property type="entry name" value="VACUOLAR FUSION PROTEIN CCZ1 HOMOLOG-RELATED"/>
    <property type="match status" value="1"/>
</dbReference>
<dbReference type="OrthoDB" id="240546at2759"/>
<feature type="region of interest" description="Disordered" evidence="2">
    <location>
        <begin position="117"/>
        <end position="141"/>
    </location>
</feature>
<dbReference type="PANTHER" id="PTHR13056:SF0">
    <property type="entry name" value="VACUOLAR FUSION PROTEIN CCZ1 HOMOLOG-RELATED"/>
    <property type="match status" value="1"/>
</dbReference>
<feature type="compositionally biased region" description="Basic and acidic residues" evidence="2">
    <location>
        <begin position="348"/>
        <end position="376"/>
    </location>
</feature>
<dbReference type="EMBL" id="JAACJO010000002">
    <property type="protein sequence ID" value="KAF5362502.1"/>
    <property type="molecule type" value="Genomic_DNA"/>
</dbReference>
<dbReference type="Proteomes" id="UP000559027">
    <property type="component" value="Unassembled WGS sequence"/>
</dbReference>
<feature type="compositionally biased region" description="Polar residues" evidence="2">
    <location>
        <begin position="423"/>
        <end position="432"/>
    </location>
</feature>
<gene>
    <name evidence="4" type="ORF">D9756_002292</name>
</gene>
<dbReference type="Pfam" id="PF19031">
    <property type="entry name" value="Intu_longin_1"/>
    <property type="match status" value="1"/>
</dbReference>
<dbReference type="GO" id="GO:0016192">
    <property type="term" value="P:vesicle-mediated transport"/>
    <property type="evidence" value="ECO:0007669"/>
    <property type="project" value="InterPro"/>
</dbReference>
<dbReference type="InterPro" id="IPR043987">
    <property type="entry name" value="CCZ1/INTU/HSP4_longin_1"/>
</dbReference>
<proteinExistence type="inferred from homology"/>
<reference evidence="4 5" key="1">
    <citation type="journal article" date="2020" name="ISME J.">
        <title>Uncovering the hidden diversity of litter-decomposition mechanisms in mushroom-forming fungi.</title>
        <authorList>
            <person name="Floudas D."/>
            <person name="Bentzer J."/>
            <person name="Ahren D."/>
            <person name="Johansson T."/>
            <person name="Persson P."/>
            <person name="Tunlid A."/>
        </authorList>
    </citation>
    <scope>NUCLEOTIDE SEQUENCE [LARGE SCALE GENOMIC DNA]</scope>
    <source>
        <strain evidence="4 5">CBS 146.42</strain>
    </source>
</reference>
<organism evidence="4 5">
    <name type="scientific">Leucocoprinus leucothites</name>
    <dbReference type="NCBI Taxonomy" id="201217"/>
    <lineage>
        <taxon>Eukaryota</taxon>
        <taxon>Fungi</taxon>
        <taxon>Dikarya</taxon>
        <taxon>Basidiomycota</taxon>
        <taxon>Agaricomycotina</taxon>
        <taxon>Agaricomycetes</taxon>
        <taxon>Agaricomycetidae</taxon>
        <taxon>Agaricales</taxon>
        <taxon>Agaricineae</taxon>
        <taxon>Agaricaceae</taxon>
        <taxon>Leucocoprinus</taxon>
    </lineage>
</organism>
<dbReference type="GO" id="GO:0035658">
    <property type="term" value="C:Mon1-Ccz1 complex"/>
    <property type="evidence" value="ECO:0007669"/>
    <property type="project" value="InterPro"/>
</dbReference>
<feature type="domain" description="CCZ1/INTU/HSP4 first Longin" evidence="3">
    <location>
        <begin position="32"/>
        <end position="112"/>
    </location>
</feature>
<dbReference type="InterPro" id="IPR013176">
    <property type="entry name" value="Ccz1"/>
</dbReference>
<comment type="similarity">
    <text evidence="1">Belongs to the CCZ1 family.</text>
</comment>
<keyword evidence="5" id="KW-1185">Reference proteome</keyword>
<feature type="region of interest" description="Disordered" evidence="2">
    <location>
        <begin position="311"/>
        <end position="376"/>
    </location>
</feature>
<comment type="caution">
    <text evidence="4">The sequence shown here is derived from an EMBL/GenBank/DDBJ whole genome shotgun (WGS) entry which is preliminary data.</text>
</comment>
<sequence>MDKSSRDMNRIPANLVYLTIYNPTLRSTGPLNDDDEDAEEQAHILFYTSKERAVSRDRMLRQVGLAKALVSFSEMFNARNALDTVHSQTRRMLMISPEPNFWIHACVELAKSPRIVHEKGKSKGKDKAKSKGKEKEKEKAKDVPVFDYEDSSVHDGALKEDIMRGYERFKLTHGSFTVILEALGQEALGLQLERFWTPWAWSWSLEDGHDFVRHLAELIPLLLSPKSIIPSTTYLQNDYPISLPLYLASLIPPPRDPSVHSQDDLLASSQATIKATDKTKDQDISIAGGASSFLNNIQAMDMRKWNWGGVFGRNSEKTSPQESGASNTVASSRRTSTDQSEPPGSSSSDDKAIENRKEADEAQKESPGEVDEGDKRSFVEAEVNLSALDDAISSRVSPAPSVKERSEGDNTSSTSGALHLSQGEASNSLENKQSGDEPGSDAEEENTEEDEEKKTIQEPEIITPRALPAFLRKTVHIPDDRDHLTTNQRKVYFLLKGQWMLALVGSQNETEESEVQQQLDHISRESERFFETVEGIVQEESTKSMTDSLPSATKILQPLDAHIGSTGKYTLESQSFHSKSGSLHEARELQNRDPEVLEVFSRGQNPQYWHMARRTRSPLNSQHSITSGGGGVLELSEPLEVYMEVFRKEATLADVDNVMAGAVKNWKGAVEEVEGL</sequence>
<feature type="compositionally biased region" description="Acidic residues" evidence="2">
    <location>
        <begin position="438"/>
        <end position="451"/>
    </location>
</feature>
<accession>A0A8H5GCL9</accession>
<protein>
    <recommendedName>
        <fullName evidence="3">CCZ1/INTU/HSP4 first Longin domain-containing protein</fullName>
    </recommendedName>
</protein>
<feature type="compositionally biased region" description="Polar residues" evidence="2">
    <location>
        <begin position="317"/>
        <end position="347"/>
    </location>
</feature>
<evidence type="ECO:0000313" key="5">
    <source>
        <dbReference type="Proteomes" id="UP000559027"/>
    </source>
</evidence>